<evidence type="ECO:0000313" key="2">
    <source>
        <dbReference type="EMBL" id="KAK5985780.1"/>
    </source>
</evidence>
<comment type="caution">
    <text evidence="2">The sequence shown here is derived from an EMBL/GenBank/DDBJ whole genome shotgun (WGS) entry which is preliminary data.</text>
</comment>
<keyword evidence="3" id="KW-1185">Reference proteome</keyword>
<dbReference type="AlphaFoldDB" id="A0AAN8G861"/>
<name>A0AAN8G861_TRICO</name>
<gene>
    <name evidence="2" type="ORF">GCK32_022151</name>
</gene>
<sequence length="58" mass="6471">MAELEMTIRVLSILVVFLASVPGISTASDGRSNVRPVFEAIYQDGWTIFGRYEKAHKV</sequence>
<feature type="signal peptide" evidence="1">
    <location>
        <begin position="1"/>
        <end position="26"/>
    </location>
</feature>
<feature type="chain" id="PRO_5043032562" evidence="1">
    <location>
        <begin position="27"/>
        <end position="58"/>
    </location>
</feature>
<accession>A0AAN8G861</accession>
<keyword evidence="1" id="KW-0732">Signal</keyword>
<dbReference type="Proteomes" id="UP001331761">
    <property type="component" value="Unassembled WGS sequence"/>
</dbReference>
<organism evidence="2 3">
    <name type="scientific">Trichostrongylus colubriformis</name>
    <name type="common">Black scour worm</name>
    <dbReference type="NCBI Taxonomy" id="6319"/>
    <lineage>
        <taxon>Eukaryota</taxon>
        <taxon>Metazoa</taxon>
        <taxon>Ecdysozoa</taxon>
        <taxon>Nematoda</taxon>
        <taxon>Chromadorea</taxon>
        <taxon>Rhabditida</taxon>
        <taxon>Rhabditina</taxon>
        <taxon>Rhabditomorpha</taxon>
        <taxon>Strongyloidea</taxon>
        <taxon>Trichostrongylidae</taxon>
        <taxon>Trichostrongylus</taxon>
    </lineage>
</organism>
<feature type="non-terminal residue" evidence="2">
    <location>
        <position position="58"/>
    </location>
</feature>
<protein>
    <submittedName>
        <fullName evidence="2">Uncharacterized protein</fullName>
    </submittedName>
</protein>
<reference evidence="2 3" key="1">
    <citation type="submission" date="2019-10" db="EMBL/GenBank/DDBJ databases">
        <title>Assembly and Annotation for the nematode Trichostrongylus colubriformis.</title>
        <authorList>
            <person name="Martin J."/>
        </authorList>
    </citation>
    <scope>NUCLEOTIDE SEQUENCE [LARGE SCALE GENOMIC DNA]</scope>
    <source>
        <strain evidence="2">G859</strain>
        <tissue evidence="2">Whole worm</tissue>
    </source>
</reference>
<dbReference type="EMBL" id="WIXE01001349">
    <property type="protein sequence ID" value="KAK5985780.1"/>
    <property type="molecule type" value="Genomic_DNA"/>
</dbReference>
<evidence type="ECO:0000256" key="1">
    <source>
        <dbReference type="SAM" id="SignalP"/>
    </source>
</evidence>
<evidence type="ECO:0000313" key="3">
    <source>
        <dbReference type="Proteomes" id="UP001331761"/>
    </source>
</evidence>
<proteinExistence type="predicted"/>